<feature type="region of interest" description="Disordered" evidence="1">
    <location>
        <begin position="481"/>
        <end position="554"/>
    </location>
</feature>
<dbReference type="AlphaFoldDB" id="A0A084QF31"/>
<feature type="compositionally biased region" description="Polar residues" evidence="1">
    <location>
        <begin position="250"/>
        <end position="274"/>
    </location>
</feature>
<dbReference type="OrthoDB" id="5417628at2759"/>
<name>A0A084QF31_STAC4</name>
<feature type="compositionally biased region" description="Polar residues" evidence="1">
    <location>
        <begin position="502"/>
        <end position="514"/>
    </location>
</feature>
<dbReference type="STRING" id="1283841.A0A084QF31"/>
<proteinExistence type="predicted"/>
<protein>
    <submittedName>
        <fullName evidence="2">Uncharacterized protein</fullName>
    </submittedName>
</protein>
<evidence type="ECO:0000313" key="3">
    <source>
        <dbReference type="Proteomes" id="UP000028524"/>
    </source>
</evidence>
<feature type="region of interest" description="Disordered" evidence="1">
    <location>
        <begin position="217"/>
        <end position="237"/>
    </location>
</feature>
<keyword evidence="3" id="KW-1185">Reference proteome</keyword>
<reference evidence="2 3" key="1">
    <citation type="journal article" date="2014" name="BMC Genomics">
        <title>Comparative genome sequencing reveals chemotype-specific gene clusters in the toxigenic black mold Stachybotrys.</title>
        <authorList>
            <person name="Semeiks J."/>
            <person name="Borek D."/>
            <person name="Otwinowski Z."/>
            <person name="Grishin N.V."/>
        </authorList>
    </citation>
    <scope>NUCLEOTIDE SEQUENCE [LARGE SCALE GENOMIC DNA]</scope>
    <source>
        <strain evidence="2 3">IBT 40285</strain>
    </source>
</reference>
<dbReference type="EMBL" id="KL660787">
    <property type="protein sequence ID" value="KFA62566.1"/>
    <property type="molecule type" value="Genomic_DNA"/>
</dbReference>
<dbReference type="InParanoid" id="A0A084QF31"/>
<dbReference type="Proteomes" id="UP000028524">
    <property type="component" value="Unassembled WGS sequence"/>
</dbReference>
<feature type="compositionally biased region" description="Basic and acidic residues" evidence="1">
    <location>
        <begin position="486"/>
        <end position="500"/>
    </location>
</feature>
<evidence type="ECO:0000313" key="2">
    <source>
        <dbReference type="EMBL" id="KFA62566.1"/>
    </source>
</evidence>
<evidence type="ECO:0000256" key="1">
    <source>
        <dbReference type="SAM" id="MobiDB-lite"/>
    </source>
</evidence>
<sequence>MRYEDWDILLFERDCKTPLREFKVSCHVLPDTEFSRSHGSYGVPTVCCFIPSLPIGAPFQVSIHSWSIPAISKFTQAYSRHTEDVTFEARLFIDGRLVASASLEQMGTWPHVISNTFEFSKNGELEPLRFPTFRQELLQQSHWCPADYVGRIMVLISEGFPRESLTAPIERVKNVIGFSFQHAPLGVLEASAIAWPNPFMWSQFPFAATMPVPTQRSGDAELHAHSPRRRGSGIQGIPSGYPIQPLQGMMTSNPIKSNTQPSDLANNNRATQLSKDGPDPFGEANSYFDWLGDIGMGMNLTEAFSSTGRLPGLHSHAGRKSSTDISMPDYVSSANGGSSHFDSEHQQFMPNFLKHDSNIGQWKAPNNTPATTTFGCHEIEGIPFTYHGQQTSLPLDLANSLTESLLSQPLPNRLHQHTVHGPTGEVKSRKENRLQQLADPLSSVLSSASSLDQESHHFRKVSQKIFMVPDVECPIEHLKSTIPQKPTEKDCNSTPSDERVVSGTSAPNNDSPATATFDIGTEKALKRPRGYPSESVRAANDKDQPGKVKPVAAPSLTEVTDESRLTKTMKAIHSL</sequence>
<accession>A0A084QF31</accession>
<organism evidence="2 3">
    <name type="scientific">Stachybotrys chlorohalonatus (strain IBT 40285)</name>
    <dbReference type="NCBI Taxonomy" id="1283841"/>
    <lineage>
        <taxon>Eukaryota</taxon>
        <taxon>Fungi</taxon>
        <taxon>Dikarya</taxon>
        <taxon>Ascomycota</taxon>
        <taxon>Pezizomycotina</taxon>
        <taxon>Sordariomycetes</taxon>
        <taxon>Hypocreomycetidae</taxon>
        <taxon>Hypocreales</taxon>
        <taxon>Stachybotryaceae</taxon>
        <taxon>Stachybotrys</taxon>
    </lineage>
</organism>
<gene>
    <name evidence="2" type="ORF">S40285_10342</name>
</gene>
<feature type="region of interest" description="Disordered" evidence="1">
    <location>
        <begin position="250"/>
        <end position="279"/>
    </location>
</feature>
<dbReference type="HOGENOM" id="CLU_018143_0_0_1"/>